<dbReference type="InterPro" id="IPR000653">
    <property type="entry name" value="DegT/StrS_aminotransferase"/>
</dbReference>
<dbReference type="GO" id="GO:0030170">
    <property type="term" value="F:pyridoxal phosphate binding"/>
    <property type="evidence" value="ECO:0007669"/>
    <property type="project" value="TreeGrafter"/>
</dbReference>
<gene>
    <name evidence="1" type="ORF">ENH_00083330</name>
</gene>
<dbReference type="GO" id="GO:0000271">
    <property type="term" value="P:polysaccharide biosynthetic process"/>
    <property type="evidence" value="ECO:0007669"/>
    <property type="project" value="TreeGrafter"/>
</dbReference>
<dbReference type="Proteomes" id="UP000030754">
    <property type="component" value="Unassembled WGS sequence"/>
</dbReference>
<dbReference type="VEuPathDB" id="ToxoDB:ENH_00083330"/>
<dbReference type="AlphaFoldDB" id="U6N6S2"/>
<evidence type="ECO:0000313" key="2">
    <source>
        <dbReference type="Proteomes" id="UP000030754"/>
    </source>
</evidence>
<dbReference type="PANTHER" id="PTHR30244:SF34">
    <property type="entry name" value="DTDP-4-AMINO-4,6-DIDEOXYGALACTOSE TRANSAMINASE"/>
    <property type="match status" value="1"/>
</dbReference>
<accession>U6N6S2</accession>
<dbReference type="GO" id="GO:0008483">
    <property type="term" value="F:transaminase activity"/>
    <property type="evidence" value="ECO:0007669"/>
    <property type="project" value="TreeGrafter"/>
</dbReference>
<reference evidence="1" key="2">
    <citation type="submission" date="2013-10" db="EMBL/GenBank/DDBJ databases">
        <authorList>
            <person name="Aslett M."/>
        </authorList>
    </citation>
    <scope>NUCLEOTIDE SEQUENCE [LARGE SCALE GENOMIC DNA]</scope>
    <source>
        <strain evidence="1">Houghton</strain>
    </source>
</reference>
<dbReference type="EMBL" id="HG725948">
    <property type="protein sequence ID" value="CDJ70395.1"/>
    <property type="molecule type" value="Genomic_DNA"/>
</dbReference>
<reference evidence="1" key="1">
    <citation type="submission" date="2013-10" db="EMBL/GenBank/DDBJ databases">
        <title>Genomic analysis of the causative agents of coccidiosis in chickens.</title>
        <authorList>
            <person name="Reid A.J."/>
            <person name="Blake D."/>
            <person name="Billington K."/>
            <person name="Browne H."/>
            <person name="Dunn M."/>
            <person name="Hung S."/>
            <person name="Kawahara F."/>
            <person name="Miranda-Saavedra D."/>
            <person name="Mourier T."/>
            <person name="Nagra H."/>
            <person name="Otto T.D."/>
            <person name="Rawlings N."/>
            <person name="Sanchez A."/>
            <person name="Sanders M."/>
            <person name="Subramaniam C."/>
            <person name="Tay Y."/>
            <person name="Dear P."/>
            <person name="Doerig C."/>
            <person name="Gruber A."/>
            <person name="Parkinson J."/>
            <person name="Shirley M."/>
            <person name="Wan K.L."/>
            <person name="Berriman M."/>
            <person name="Tomley F."/>
            <person name="Pain A."/>
        </authorList>
    </citation>
    <scope>NUCLEOTIDE SEQUENCE [LARGE SCALE GENOMIC DNA]</scope>
    <source>
        <strain evidence="1">Houghton</strain>
    </source>
</reference>
<dbReference type="GeneID" id="25478462"/>
<sequence length="480" mass="52602">MNALEDSLFIIERIKDTFQMKQGKRQGPTTMANLKTELVSTLHMATKHCDILPHGAPTQGINPPSPLNPLAALAAYIDVNFTAALRMLRTAASAAVEEAKAAVFFGSKGRFKISSFLHGKLQKLWLQAYKGSMQVHIQQAEHTCVSGLQHHNEVAKRSTSKAAGIIGNMPSTIHHSQVLSSRDIDKESPNPVCEQSAERMGATSGHNRNLSIIQQLPASWRPLRRDDGTFVAPPVQLLAAYASDGSNHVPSVFRHGFGPKEQELSAAGGKAAPQQAFECVVGLCVRSLLDLYIQAVRSLQPELLPEGSVILVGAVNVPMMFRVMEEHRLIVQPLDLDPHTLMPTPQSLKQAMRCWGSQAKALVHSHLYGGLCDLQLLVNFSAEHRLLLIEDCAESFVGELYRGHPLADISLFSFGLMKTCTAAGGGIATVRSRFVAARMRSLQALYPFSSRWTFFKKLCVTLGACGLQNEFIMKTFLRLC</sequence>
<dbReference type="SUPFAM" id="SSF53383">
    <property type="entry name" value="PLP-dependent transferases"/>
    <property type="match status" value="1"/>
</dbReference>
<dbReference type="PANTHER" id="PTHR30244">
    <property type="entry name" value="TRANSAMINASE"/>
    <property type="match status" value="1"/>
</dbReference>
<name>U6N6S2_9EIME</name>
<organism evidence="1 2">
    <name type="scientific">Eimeria necatrix</name>
    <dbReference type="NCBI Taxonomy" id="51315"/>
    <lineage>
        <taxon>Eukaryota</taxon>
        <taxon>Sar</taxon>
        <taxon>Alveolata</taxon>
        <taxon>Apicomplexa</taxon>
        <taxon>Conoidasida</taxon>
        <taxon>Coccidia</taxon>
        <taxon>Eucoccidiorida</taxon>
        <taxon>Eimeriorina</taxon>
        <taxon>Eimeriidae</taxon>
        <taxon>Eimeria</taxon>
    </lineage>
</organism>
<keyword evidence="2" id="KW-1185">Reference proteome</keyword>
<dbReference type="InterPro" id="IPR015424">
    <property type="entry name" value="PyrdxlP-dep_Trfase"/>
</dbReference>
<protein>
    <submittedName>
        <fullName evidence="1">Uncharacterized protein</fullName>
    </submittedName>
</protein>
<dbReference type="Gene3D" id="3.40.640.10">
    <property type="entry name" value="Type I PLP-dependent aspartate aminotransferase-like (Major domain)"/>
    <property type="match status" value="1"/>
</dbReference>
<dbReference type="RefSeq" id="XP_013438861.1">
    <property type="nucleotide sequence ID" value="XM_013583407.1"/>
</dbReference>
<dbReference type="OrthoDB" id="416253at2759"/>
<dbReference type="InterPro" id="IPR015421">
    <property type="entry name" value="PyrdxlP-dep_Trfase_major"/>
</dbReference>
<evidence type="ECO:0000313" key="1">
    <source>
        <dbReference type="EMBL" id="CDJ70395.1"/>
    </source>
</evidence>
<dbReference type="Pfam" id="PF01041">
    <property type="entry name" value="DegT_DnrJ_EryC1"/>
    <property type="match status" value="1"/>
</dbReference>
<proteinExistence type="predicted"/>